<proteinExistence type="predicted"/>
<dbReference type="SUPFAM" id="SSF48208">
    <property type="entry name" value="Six-hairpin glycosidases"/>
    <property type="match status" value="1"/>
</dbReference>
<evidence type="ECO:0000313" key="2">
    <source>
        <dbReference type="Proteomes" id="UP000318815"/>
    </source>
</evidence>
<dbReference type="GO" id="GO:0005975">
    <property type="term" value="P:carbohydrate metabolic process"/>
    <property type="evidence" value="ECO:0007669"/>
    <property type="project" value="InterPro"/>
</dbReference>
<dbReference type="Proteomes" id="UP000318815">
    <property type="component" value="Unassembled WGS sequence"/>
</dbReference>
<name>A0A5C6LVM5_9BACT</name>
<dbReference type="OrthoDB" id="127395at2"/>
<evidence type="ECO:0008006" key="3">
    <source>
        <dbReference type="Google" id="ProtNLM"/>
    </source>
</evidence>
<accession>A0A5C6LVM5</accession>
<organism evidence="1 2">
    <name type="scientific">Chitinophaga pinensis</name>
    <dbReference type="NCBI Taxonomy" id="79329"/>
    <lineage>
        <taxon>Bacteria</taxon>
        <taxon>Pseudomonadati</taxon>
        <taxon>Bacteroidota</taxon>
        <taxon>Chitinophagia</taxon>
        <taxon>Chitinophagales</taxon>
        <taxon>Chitinophagaceae</taxon>
        <taxon>Chitinophaga</taxon>
    </lineage>
</organism>
<dbReference type="RefSeq" id="WP_146304546.1">
    <property type="nucleotide sequence ID" value="NZ_VOHS01000005.1"/>
</dbReference>
<reference evidence="1 2" key="1">
    <citation type="submission" date="2019-08" db="EMBL/GenBank/DDBJ databases">
        <title>Whole genome sequencing of chitin degrading bacteria Chitinophaga pinensis YS16.</title>
        <authorList>
            <person name="Singh R.P."/>
            <person name="Manchanda G."/>
            <person name="Maurya I.K."/>
            <person name="Joshi N.K."/>
            <person name="Srivastava A.K."/>
        </authorList>
    </citation>
    <scope>NUCLEOTIDE SEQUENCE [LARGE SCALE GENOMIC DNA]</scope>
    <source>
        <strain evidence="1 2">YS-16</strain>
    </source>
</reference>
<dbReference type="Gene3D" id="1.50.10.10">
    <property type="match status" value="1"/>
</dbReference>
<dbReference type="InterPro" id="IPR012341">
    <property type="entry name" value="6hp_glycosidase-like_sf"/>
</dbReference>
<keyword evidence="2" id="KW-1185">Reference proteome</keyword>
<gene>
    <name evidence="1" type="ORF">FEF09_07650</name>
</gene>
<comment type="caution">
    <text evidence="1">The sequence shown here is derived from an EMBL/GenBank/DDBJ whole genome shotgun (WGS) entry which is preliminary data.</text>
</comment>
<dbReference type="AlphaFoldDB" id="A0A5C6LVM5"/>
<dbReference type="EMBL" id="VOHS01000005">
    <property type="protein sequence ID" value="TWW01321.1"/>
    <property type="molecule type" value="Genomic_DNA"/>
</dbReference>
<sequence>MRNKRTSARLIALSLYVFLLLNGITASSQERIDRMALVQRHHVINKQFDSLSALTVGNGGFAFTVDVTGMQSFPEAYSQGVPLGTQSEWGWHSFTDTAGYRFEESLKSYHLDNRDITYAVQWNTPERNKAASDWFRQNVHRLQLGNLGMLITLKNGTTCSLSDIKGIDQELDLWNGIVKSHFTVEGTPVDVITAVHPETDVVSVKISSALIKEGRIKLRVRFPYPTGTFSDVGVNRQFPEKHSSRIIDYDQRSFTLEHVLDKYRYYLKVSGSEPMTVTQLQRHDHLLTPAASGAVIECSFRFSEEIPLGRSIPNFGVVRMLSEDHWQHFWQEGGAVDFSGSTDPRATELERRIILSQYLMAVQCAGNIPPQETGLTYNSWFGKPHLEMHWWHAAHFALWNRPDMLEKCLQWYYKVAEKAAAIAKRQGYEGVRWQKMTDPAGNESPSSVGAFLLWQQPHFIYMTELLYRHYHDKGTLNKYKDLVFATADFMASYPTYDSAKHRYTLGPGMIPAQERFKPESTFNATFELAYWRWGLSTAQEWRVRLGMPRNARWDNVLDSLSALPQQDGLYLAAESAPDSYTNPPYMTDHPAVFGALGMLPARPYVDTAVMHRTFNKIWQSWNWKETWGWDFPLTAMTATRLGLPEKAMDALFMPVKTNTWLVNGHNYQDERLRLYLPGNGGLLTAIAIMCAGYDGCNVALPGIPENGKWHVMWEGLNPMP</sequence>
<evidence type="ECO:0000313" key="1">
    <source>
        <dbReference type="EMBL" id="TWW01321.1"/>
    </source>
</evidence>
<protein>
    <recommendedName>
        <fullName evidence="3">Glycoside hydrolase family 65</fullName>
    </recommendedName>
</protein>
<dbReference type="InterPro" id="IPR008928">
    <property type="entry name" value="6-hairpin_glycosidase_sf"/>
</dbReference>